<reference evidence="1 2" key="1">
    <citation type="submission" date="2018-04" db="EMBL/GenBank/DDBJ databases">
        <title>Pedobacter chongqingensis sp. nov., isolated from a rottenly hemp rope.</title>
        <authorList>
            <person name="Cai Y."/>
        </authorList>
    </citation>
    <scope>NUCLEOTIDE SEQUENCE [LARGE SCALE GENOMIC DNA]</scope>
    <source>
        <strain evidence="1 2">FJ4-8</strain>
    </source>
</reference>
<organism evidence="1 2">
    <name type="scientific">Pararcticibacter amylolyticus</name>
    <dbReference type="NCBI Taxonomy" id="2173175"/>
    <lineage>
        <taxon>Bacteria</taxon>
        <taxon>Pseudomonadati</taxon>
        <taxon>Bacteroidota</taxon>
        <taxon>Sphingobacteriia</taxon>
        <taxon>Sphingobacteriales</taxon>
        <taxon>Sphingobacteriaceae</taxon>
        <taxon>Pararcticibacter</taxon>
    </lineage>
</organism>
<dbReference type="EMBL" id="QEAS01000008">
    <property type="protein sequence ID" value="PWG80645.1"/>
    <property type="molecule type" value="Genomic_DNA"/>
</dbReference>
<dbReference type="RefSeq" id="WP_109415932.1">
    <property type="nucleotide sequence ID" value="NZ_QEAS01000008.1"/>
</dbReference>
<gene>
    <name evidence="1" type="ORF">DDR33_11520</name>
</gene>
<evidence type="ECO:0000313" key="1">
    <source>
        <dbReference type="EMBL" id="PWG80645.1"/>
    </source>
</evidence>
<dbReference type="OrthoDB" id="799573at2"/>
<sequence>MINLPSNWSVLEAYDDEETGEQGYMYVNSPETHYVIIEYSSVFDYPYGISFVQVKGRAAMIGIESGAYTAHATTKEEAFARAREMMQFVDGKLSQIEMAAYLD</sequence>
<comment type="caution">
    <text evidence="1">The sequence shown here is derived from an EMBL/GenBank/DDBJ whole genome shotgun (WGS) entry which is preliminary data.</text>
</comment>
<name>A0A2U2PGV2_9SPHI</name>
<dbReference type="AlphaFoldDB" id="A0A2U2PGV2"/>
<proteinExistence type="predicted"/>
<evidence type="ECO:0000313" key="2">
    <source>
        <dbReference type="Proteomes" id="UP000245647"/>
    </source>
</evidence>
<accession>A0A2U2PGV2</accession>
<keyword evidence="2" id="KW-1185">Reference proteome</keyword>
<dbReference type="Proteomes" id="UP000245647">
    <property type="component" value="Unassembled WGS sequence"/>
</dbReference>
<protein>
    <submittedName>
        <fullName evidence="1">Uncharacterized protein</fullName>
    </submittedName>
</protein>